<gene>
    <name evidence="2" type="ORF">ACFO9E_18505</name>
</gene>
<feature type="signal peptide" evidence="1">
    <location>
        <begin position="1"/>
        <end position="23"/>
    </location>
</feature>
<evidence type="ECO:0000313" key="3">
    <source>
        <dbReference type="Proteomes" id="UP001595993"/>
    </source>
</evidence>
<accession>A0ABV9G659</accession>
<dbReference type="RefSeq" id="WP_381196986.1">
    <property type="nucleotide sequence ID" value="NZ_JBHSFE010000014.1"/>
</dbReference>
<dbReference type="EMBL" id="JBHSFE010000014">
    <property type="protein sequence ID" value="MFC4609791.1"/>
    <property type="molecule type" value="Genomic_DNA"/>
</dbReference>
<comment type="caution">
    <text evidence="2">The sequence shown here is derived from an EMBL/GenBank/DDBJ whole genome shotgun (WGS) entry which is preliminary data.</text>
</comment>
<evidence type="ECO:0000256" key="1">
    <source>
        <dbReference type="SAM" id="SignalP"/>
    </source>
</evidence>
<dbReference type="Gene3D" id="3.40.1000.70">
    <property type="entry name" value="PknH-like extracellular domain"/>
    <property type="match status" value="1"/>
</dbReference>
<evidence type="ECO:0008006" key="4">
    <source>
        <dbReference type="Google" id="ProtNLM"/>
    </source>
</evidence>
<dbReference type="PROSITE" id="PS51257">
    <property type="entry name" value="PROKAR_LIPOPROTEIN"/>
    <property type="match status" value="1"/>
</dbReference>
<name>A0ABV9G659_9ACTN</name>
<evidence type="ECO:0000313" key="2">
    <source>
        <dbReference type="EMBL" id="MFC4609791.1"/>
    </source>
</evidence>
<keyword evidence="3" id="KW-1185">Reference proteome</keyword>
<reference evidence="3" key="1">
    <citation type="journal article" date="2019" name="Int. J. Syst. Evol. Microbiol.">
        <title>The Global Catalogue of Microorganisms (GCM) 10K type strain sequencing project: providing services to taxonomists for standard genome sequencing and annotation.</title>
        <authorList>
            <consortium name="The Broad Institute Genomics Platform"/>
            <consortium name="The Broad Institute Genome Sequencing Center for Infectious Disease"/>
            <person name="Wu L."/>
            <person name="Ma J."/>
        </authorList>
    </citation>
    <scope>NUCLEOTIDE SEQUENCE [LARGE SCALE GENOMIC DNA]</scope>
    <source>
        <strain evidence="3">CGMCC 4.7139</strain>
    </source>
</reference>
<dbReference type="Proteomes" id="UP001595993">
    <property type="component" value="Unassembled WGS sequence"/>
</dbReference>
<feature type="chain" id="PRO_5046359836" description="Lipoprotein" evidence="1">
    <location>
        <begin position="24"/>
        <end position="227"/>
    </location>
</feature>
<protein>
    <recommendedName>
        <fullName evidence="4">Lipoprotein</fullName>
    </recommendedName>
</protein>
<keyword evidence="1" id="KW-0732">Signal</keyword>
<proteinExistence type="predicted"/>
<sequence length="227" mass="23608">MRTRMRRGAAAAAVSALCFTAAACGGSSDGDKAKEAPAPTPLTAAQMKAATLELGDLPTGWKVSKPEPTNDNPKADKPECQAIAGTFADKIAGATVGGDQEFEAGDKSLAQQVFTYPNSDGPTDFVKAISTALDTCKGFSFEMEGMKASVKTEKITAPKAGEEALAFRVKMVFPEMAEVKFEINVMVARQGAGATRVAHVPADASGHKDFDALAKLAGDKFTKAAQS</sequence>
<dbReference type="InterPro" id="IPR038232">
    <property type="entry name" value="PknH-like_Extracell_sf"/>
</dbReference>
<organism evidence="2 3">
    <name type="scientific">Streptomyces maoxianensis</name>
    <dbReference type="NCBI Taxonomy" id="1459942"/>
    <lineage>
        <taxon>Bacteria</taxon>
        <taxon>Bacillati</taxon>
        <taxon>Actinomycetota</taxon>
        <taxon>Actinomycetes</taxon>
        <taxon>Kitasatosporales</taxon>
        <taxon>Streptomycetaceae</taxon>
        <taxon>Streptomyces</taxon>
    </lineage>
</organism>